<dbReference type="InterPro" id="IPR016007">
    <property type="entry name" value="Alpha_rhamnosid"/>
</dbReference>
<dbReference type="Gene3D" id="2.60.120.260">
    <property type="entry name" value="Galactose-binding domain-like"/>
    <property type="match status" value="3"/>
</dbReference>
<evidence type="ECO:0000313" key="1">
    <source>
        <dbReference type="EMBL" id="AWX56864.1"/>
    </source>
</evidence>
<name>A0A2Z4MK80_BREBE</name>
<dbReference type="Proteomes" id="UP000036061">
    <property type="component" value="Chromosome"/>
</dbReference>
<dbReference type="PANTHER" id="PTHR33307">
    <property type="entry name" value="ALPHA-RHAMNOSIDASE (EUROFUNG)"/>
    <property type="match status" value="1"/>
</dbReference>
<dbReference type="PANTHER" id="PTHR33307:SF6">
    <property type="entry name" value="ALPHA-RHAMNOSIDASE (EUROFUNG)-RELATED"/>
    <property type="match status" value="1"/>
</dbReference>
<reference evidence="1 2" key="1">
    <citation type="journal article" date="2015" name="Genome Announc.">
        <title>Draft Genome Sequence of Brevibacillus brevis DZQ7, a Plant Growth-Promoting Rhizobacterium with Broad-Spectrum Antimicrobial Activity.</title>
        <authorList>
            <person name="Hou Q."/>
            <person name="Wang C."/>
            <person name="Hou X."/>
            <person name="Xia Z."/>
            <person name="Ye J."/>
            <person name="Liu K."/>
            <person name="Liu H."/>
            <person name="Wang J."/>
            <person name="Guo H."/>
            <person name="Yu X."/>
            <person name="Yang Y."/>
            <person name="Du B."/>
            <person name="Ding Y."/>
        </authorList>
    </citation>
    <scope>NUCLEOTIDE SEQUENCE [LARGE SCALE GENOMIC DNA]</scope>
    <source>
        <strain evidence="1 2">DZQ7</strain>
    </source>
</reference>
<sequence length="1104" mass="119153">MSIISKAYEALGVGAVISNAVLKKGDVVVTFATSGSSGVDATATLSAGSMTQKYTHAYNTAGASPDSVCARVYTVDNDVTANITVSGNSQSQVTVVFRNAQIVDWDSTGYASGSPIQSIPTGYSTPGMGVLLVNRYTSPSNPPNYTWLTNGSASVGYLDNISTQLAQPPALSHGGGGYSAIMALMLAPVNVAPHVPSMNPTGTLAAPAVLATLTPTLNWSFSDPDVGNSQKARQLKIYDGATLIYDSGKVTTGSTTFTYPSSGVTALQPDKVYGWEVIVWDNHDAASPYATRQYFKTTKAPTVTPKSPLGTSALPLMISQTPRVQWTYADTENHVQNAFQVRIKRASDNGIVHDSGPIVSTNVYYDVPDGVLAAGVAYYWEVQVSDSTGMVSGFSKGQYFVINVPPGKPIPDHIPDMLRVGKRPVFEATINDDVENNAQAFVLQLSSEAEIYTFTSNVDATGWEVFDGTAWEWQGITTGKVRPAQLVKDGGFESPAGTYWKPMHSNLVDGEFAGTDTEVKRKGNSALKLVSKTSKAIGFYQDLKGWKPGDVIVVEGYMKITQHNKGKLQIDLITDTGLDTSSMWYDATISGWLKFTETITIPANTTLVQIRAFTDETADLTGYIDDISVKIQGLKEYTKVRYTPQVDLEEGKTYYWRMAAIDGTTGAYSEWTDQQTLVNELGTKGSCESITGWTAVGNHSISIDNTTKASGIASVKIVATGAGTPLANPALIALDNVGLKDDAKYLLIFSAKAATAGTRLHAELWGGYAQGDFSLTTEFKTYAVSLKSSYPGQSKNLYFWLMAAGTVWLDQVRLYEITLAEQNVIQAGTDPRYSGDMLAVMYPYVDNTQTIQRKTRIRCGTTLALQTKPIKTTAPVDRSVLSKFATLPIHVPAVKRIENTDSRITYSSGGLAWNNINYVDAGSSQGTTAYVAGVTGAWAELSFIGTGIRFGSWLSHWYGLVDVYIDDVLVKTVSQYVPAGYVGDTKQQIVYENTKLPYGPHKIKIVNRNEKADPAALGMSCALDFFEILDTRAPAVLTVQASNNANDVTPTWEDVTAAFISGEPYFFTNKIKTAPDWGLALKITVDAKERLGPIEIDGFGISYE</sequence>
<dbReference type="Pfam" id="PF25788">
    <property type="entry name" value="Ig_Rha78A_N"/>
    <property type="match status" value="2"/>
</dbReference>
<proteinExistence type="predicted"/>
<dbReference type="Gene3D" id="2.60.40.10">
    <property type="entry name" value="Immunoglobulins"/>
    <property type="match status" value="2"/>
</dbReference>
<dbReference type="InterPro" id="IPR013783">
    <property type="entry name" value="Ig-like_fold"/>
</dbReference>
<protein>
    <submittedName>
        <fullName evidence="1">Uncharacterized protein</fullName>
    </submittedName>
</protein>
<dbReference type="RefSeq" id="WP_048033484.1">
    <property type="nucleotide sequence ID" value="NZ_CP030117.1"/>
</dbReference>
<gene>
    <name evidence="1" type="ORF">AB432_018235</name>
</gene>
<evidence type="ECO:0000313" key="2">
    <source>
        <dbReference type="Proteomes" id="UP000036061"/>
    </source>
</evidence>
<dbReference type="EMBL" id="CP030117">
    <property type="protein sequence ID" value="AWX56864.1"/>
    <property type="molecule type" value="Genomic_DNA"/>
</dbReference>
<organism evidence="1 2">
    <name type="scientific">Brevibacillus brevis</name>
    <name type="common">Bacillus brevis</name>
    <dbReference type="NCBI Taxonomy" id="1393"/>
    <lineage>
        <taxon>Bacteria</taxon>
        <taxon>Bacillati</taxon>
        <taxon>Bacillota</taxon>
        <taxon>Bacilli</taxon>
        <taxon>Bacillales</taxon>
        <taxon>Paenibacillaceae</taxon>
        <taxon>Brevibacillus</taxon>
    </lineage>
</organism>
<dbReference type="SUPFAM" id="SSF49785">
    <property type="entry name" value="Galactose-binding domain-like"/>
    <property type="match status" value="1"/>
</dbReference>
<accession>A0A2Z4MK80</accession>
<dbReference type="AlphaFoldDB" id="A0A2Z4MK80"/>
<dbReference type="InterPro" id="IPR008979">
    <property type="entry name" value="Galactose-bd-like_sf"/>
</dbReference>